<dbReference type="PANTHER" id="PTHR44154:SF1">
    <property type="entry name" value="QUINONE OXIDOREDUCTASE"/>
    <property type="match status" value="1"/>
</dbReference>
<dbReference type="GeneID" id="36572029"/>
<keyword evidence="1" id="KW-0521">NADP</keyword>
<proteinExistence type="predicted"/>
<dbReference type="InterPro" id="IPR011032">
    <property type="entry name" value="GroES-like_sf"/>
</dbReference>
<dbReference type="Gene3D" id="3.40.50.720">
    <property type="entry name" value="NAD(P)-binding Rossmann-like Domain"/>
    <property type="match status" value="1"/>
</dbReference>
<dbReference type="Gene3D" id="3.90.180.10">
    <property type="entry name" value="Medium-chain alcohol dehydrogenases, catalytic domain"/>
    <property type="match status" value="1"/>
</dbReference>
<feature type="domain" description="Enoyl reductase (ER)" evidence="2">
    <location>
        <begin position="13"/>
        <end position="319"/>
    </location>
</feature>
<dbReference type="OrthoDB" id="203908at2759"/>
<dbReference type="Pfam" id="PF08240">
    <property type="entry name" value="ADH_N"/>
    <property type="match status" value="1"/>
</dbReference>
<dbReference type="RefSeq" id="XP_024721891.1">
    <property type="nucleotide sequence ID" value="XM_024863948.1"/>
</dbReference>
<dbReference type="InterPro" id="IPR051603">
    <property type="entry name" value="Zinc-ADH_QOR/CCCR"/>
</dbReference>
<dbReference type="InterPro" id="IPR013154">
    <property type="entry name" value="ADH-like_N"/>
</dbReference>
<evidence type="ECO:0000259" key="2">
    <source>
        <dbReference type="SMART" id="SM00829"/>
    </source>
</evidence>
<dbReference type="SUPFAM" id="SSF51735">
    <property type="entry name" value="NAD(P)-binding Rossmann-fold domains"/>
    <property type="match status" value="1"/>
</dbReference>
<keyword evidence="4" id="KW-1185">Reference proteome</keyword>
<dbReference type="Pfam" id="PF13602">
    <property type="entry name" value="ADH_zinc_N_2"/>
    <property type="match status" value="1"/>
</dbReference>
<name>A0A2T3B4R5_AMORE</name>
<gene>
    <name evidence="3" type="ORF">M430DRAFT_18774</name>
</gene>
<evidence type="ECO:0000256" key="1">
    <source>
        <dbReference type="ARBA" id="ARBA00022857"/>
    </source>
</evidence>
<dbReference type="InParanoid" id="A0A2T3B4R5"/>
<dbReference type="InterPro" id="IPR020843">
    <property type="entry name" value="ER"/>
</dbReference>
<evidence type="ECO:0000313" key="3">
    <source>
        <dbReference type="EMBL" id="PSS20621.1"/>
    </source>
</evidence>
<dbReference type="InterPro" id="IPR036291">
    <property type="entry name" value="NAD(P)-bd_dom_sf"/>
</dbReference>
<dbReference type="GO" id="GO:0016491">
    <property type="term" value="F:oxidoreductase activity"/>
    <property type="evidence" value="ECO:0007669"/>
    <property type="project" value="InterPro"/>
</dbReference>
<accession>A0A2T3B4R5</accession>
<dbReference type="Proteomes" id="UP000241818">
    <property type="component" value="Unassembled WGS sequence"/>
</dbReference>
<dbReference type="SUPFAM" id="SSF50129">
    <property type="entry name" value="GroES-like"/>
    <property type="match status" value="1"/>
</dbReference>
<dbReference type="PANTHER" id="PTHR44154">
    <property type="entry name" value="QUINONE OXIDOREDUCTASE"/>
    <property type="match status" value="1"/>
</dbReference>
<dbReference type="STRING" id="857342.A0A2T3B4R5"/>
<organism evidence="3 4">
    <name type="scientific">Amorphotheca resinae ATCC 22711</name>
    <dbReference type="NCBI Taxonomy" id="857342"/>
    <lineage>
        <taxon>Eukaryota</taxon>
        <taxon>Fungi</taxon>
        <taxon>Dikarya</taxon>
        <taxon>Ascomycota</taxon>
        <taxon>Pezizomycotina</taxon>
        <taxon>Leotiomycetes</taxon>
        <taxon>Helotiales</taxon>
        <taxon>Amorphothecaceae</taxon>
        <taxon>Amorphotheca</taxon>
    </lineage>
</organism>
<dbReference type="AlphaFoldDB" id="A0A2T3B4R5"/>
<dbReference type="EMBL" id="KZ679010">
    <property type="protein sequence ID" value="PSS20621.1"/>
    <property type="molecule type" value="Genomic_DNA"/>
</dbReference>
<dbReference type="CDD" id="cd08243">
    <property type="entry name" value="quinone_oxidoreductase_like_1"/>
    <property type="match status" value="1"/>
</dbReference>
<dbReference type="SMART" id="SM00829">
    <property type="entry name" value="PKS_ER"/>
    <property type="match status" value="1"/>
</dbReference>
<evidence type="ECO:0000313" key="4">
    <source>
        <dbReference type="Proteomes" id="UP000241818"/>
    </source>
</evidence>
<reference evidence="3 4" key="1">
    <citation type="journal article" date="2018" name="New Phytol.">
        <title>Comparative genomics and transcriptomics depict ericoid mycorrhizal fungi as versatile saprotrophs and plant mutualists.</title>
        <authorList>
            <person name="Martino E."/>
            <person name="Morin E."/>
            <person name="Grelet G.A."/>
            <person name="Kuo A."/>
            <person name="Kohler A."/>
            <person name="Daghino S."/>
            <person name="Barry K.W."/>
            <person name="Cichocki N."/>
            <person name="Clum A."/>
            <person name="Dockter R.B."/>
            <person name="Hainaut M."/>
            <person name="Kuo R.C."/>
            <person name="LaButti K."/>
            <person name="Lindahl B.D."/>
            <person name="Lindquist E.A."/>
            <person name="Lipzen A."/>
            <person name="Khouja H.R."/>
            <person name="Magnuson J."/>
            <person name="Murat C."/>
            <person name="Ohm R.A."/>
            <person name="Singer S.W."/>
            <person name="Spatafora J.W."/>
            <person name="Wang M."/>
            <person name="Veneault-Fourrey C."/>
            <person name="Henrissat B."/>
            <person name="Grigoriev I.V."/>
            <person name="Martin F.M."/>
            <person name="Perotto S."/>
        </authorList>
    </citation>
    <scope>NUCLEOTIDE SEQUENCE [LARGE SCALE GENOMIC DNA]</scope>
    <source>
        <strain evidence="3 4">ATCC 22711</strain>
    </source>
</reference>
<sequence length="321" mass="34370">MSTMKAIVMHAPGDPSVLKLEQRPIPTPKTGEVLIQVKAIGLNRSELFTRQGLSPSVKFPRILGIEASGIVASCPGNEFPEGAVVVTAMGGMGREFDGGYAEYTVVPAKNVQAIKTQLPWETIGAMPEMLQTAWGALFKALKLNRGERFLVRGGSSSVGLAAAAIARNHGAFVASTTRRKDRESLLKESGAHEVIIDDGAIAKKITEKFDRILELVGTTTLEDSLLCAKEGGSVCMAGMVGNQWEMENFSPMGAIPTAVNLTTYAGTSEDLIATPLEDLAKQIKDGRMKIQIGKVFKLDEMVEAHRVMEENTAGGKIVVLT</sequence>
<protein>
    <recommendedName>
        <fullName evidence="2">Enoyl reductase (ER) domain-containing protein</fullName>
    </recommendedName>
</protein>